<comment type="caution">
    <text evidence="10">The sequence shown here is derived from an EMBL/GenBank/DDBJ whole genome shotgun (WGS) entry which is preliminary data.</text>
</comment>
<feature type="transmembrane region" description="Helical" evidence="8">
    <location>
        <begin position="417"/>
        <end position="438"/>
    </location>
</feature>
<feature type="transmembrane region" description="Helical" evidence="8">
    <location>
        <begin position="350"/>
        <end position="370"/>
    </location>
</feature>
<keyword evidence="6" id="KW-0325">Glycoprotein</keyword>
<gene>
    <name evidence="10" type="ORF">G7Y89_g3911</name>
</gene>
<evidence type="ECO:0000256" key="4">
    <source>
        <dbReference type="ARBA" id="ARBA00022989"/>
    </source>
</evidence>
<keyword evidence="11" id="KW-1185">Reference proteome</keyword>
<dbReference type="OrthoDB" id="10021397at2759"/>
<accession>A0A8H4RTG5</accession>
<keyword evidence="2" id="KW-0813">Transport</keyword>
<organism evidence="10 11">
    <name type="scientific">Cudoniella acicularis</name>
    <dbReference type="NCBI Taxonomy" id="354080"/>
    <lineage>
        <taxon>Eukaryota</taxon>
        <taxon>Fungi</taxon>
        <taxon>Dikarya</taxon>
        <taxon>Ascomycota</taxon>
        <taxon>Pezizomycotina</taxon>
        <taxon>Leotiomycetes</taxon>
        <taxon>Helotiales</taxon>
        <taxon>Tricladiaceae</taxon>
        <taxon>Cudoniella</taxon>
    </lineage>
</organism>
<dbReference type="GO" id="GO:0005886">
    <property type="term" value="C:plasma membrane"/>
    <property type="evidence" value="ECO:0007669"/>
    <property type="project" value="TreeGrafter"/>
</dbReference>
<evidence type="ECO:0000256" key="6">
    <source>
        <dbReference type="ARBA" id="ARBA00023180"/>
    </source>
</evidence>
<dbReference type="SUPFAM" id="SSF103473">
    <property type="entry name" value="MFS general substrate transporter"/>
    <property type="match status" value="1"/>
</dbReference>
<evidence type="ECO:0000256" key="3">
    <source>
        <dbReference type="ARBA" id="ARBA00022692"/>
    </source>
</evidence>
<dbReference type="InterPro" id="IPR020846">
    <property type="entry name" value="MFS_dom"/>
</dbReference>
<dbReference type="GO" id="GO:0022857">
    <property type="term" value="F:transmembrane transporter activity"/>
    <property type="evidence" value="ECO:0007669"/>
    <property type="project" value="InterPro"/>
</dbReference>
<dbReference type="Gene3D" id="1.20.1250.20">
    <property type="entry name" value="MFS general substrate transporter like domains"/>
    <property type="match status" value="1"/>
</dbReference>
<evidence type="ECO:0000256" key="7">
    <source>
        <dbReference type="SAM" id="MobiDB-lite"/>
    </source>
</evidence>
<feature type="compositionally biased region" description="Basic and acidic residues" evidence="7">
    <location>
        <begin position="63"/>
        <end position="73"/>
    </location>
</feature>
<dbReference type="AlphaFoldDB" id="A0A8H4RTG5"/>
<dbReference type="InterPro" id="IPR011701">
    <property type="entry name" value="MFS"/>
</dbReference>
<feature type="transmembrane region" description="Helical" evidence="8">
    <location>
        <begin position="556"/>
        <end position="574"/>
    </location>
</feature>
<dbReference type="Gene3D" id="1.20.1720.10">
    <property type="entry name" value="Multidrug resistance protein D"/>
    <property type="match status" value="1"/>
</dbReference>
<feature type="transmembrane region" description="Helical" evidence="8">
    <location>
        <begin position="179"/>
        <end position="200"/>
    </location>
</feature>
<feature type="region of interest" description="Disordered" evidence="7">
    <location>
        <begin position="23"/>
        <end position="73"/>
    </location>
</feature>
<keyword evidence="3 8" id="KW-0812">Transmembrane</keyword>
<keyword evidence="4 8" id="KW-1133">Transmembrane helix</keyword>
<evidence type="ECO:0000256" key="5">
    <source>
        <dbReference type="ARBA" id="ARBA00023136"/>
    </source>
</evidence>
<evidence type="ECO:0000313" key="10">
    <source>
        <dbReference type="EMBL" id="KAF4634207.1"/>
    </source>
</evidence>
<evidence type="ECO:0000256" key="2">
    <source>
        <dbReference type="ARBA" id="ARBA00022448"/>
    </source>
</evidence>
<feature type="transmembrane region" description="Helical" evidence="8">
    <location>
        <begin position="242"/>
        <end position="264"/>
    </location>
</feature>
<dbReference type="PROSITE" id="PS50850">
    <property type="entry name" value="MFS"/>
    <property type="match status" value="1"/>
</dbReference>
<feature type="transmembrane region" description="Helical" evidence="8">
    <location>
        <begin position="444"/>
        <end position="466"/>
    </location>
</feature>
<reference evidence="10 11" key="1">
    <citation type="submission" date="2020-03" db="EMBL/GenBank/DDBJ databases">
        <title>Draft Genome Sequence of Cudoniella acicularis.</title>
        <authorList>
            <person name="Buettner E."/>
            <person name="Kellner H."/>
        </authorList>
    </citation>
    <scope>NUCLEOTIDE SEQUENCE [LARGE SCALE GENOMIC DNA]</scope>
    <source>
        <strain evidence="10 11">DSM 108380</strain>
    </source>
</reference>
<dbReference type="PANTHER" id="PTHR23501:SF187">
    <property type="entry name" value="MAJOR FACILITATOR SUPERFAMILY (MFS) PROFILE DOMAIN-CONTAINING PROTEIN"/>
    <property type="match status" value="1"/>
</dbReference>
<dbReference type="PRINTS" id="PR01036">
    <property type="entry name" value="TCRTETB"/>
</dbReference>
<dbReference type="Proteomes" id="UP000566819">
    <property type="component" value="Unassembled WGS sequence"/>
</dbReference>
<evidence type="ECO:0000313" key="11">
    <source>
        <dbReference type="Proteomes" id="UP000566819"/>
    </source>
</evidence>
<feature type="domain" description="Major facilitator superfamily (MFS) profile" evidence="9">
    <location>
        <begin position="84"/>
        <end position="578"/>
    </location>
</feature>
<dbReference type="InterPro" id="IPR036259">
    <property type="entry name" value="MFS_trans_sf"/>
</dbReference>
<dbReference type="PANTHER" id="PTHR23501">
    <property type="entry name" value="MAJOR FACILITATOR SUPERFAMILY"/>
    <property type="match status" value="1"/>
</dbReference>
<proteinExistence type="predicted"/>
<feature type="transmembrane region" description="Helical" evidence="8">
    <location>
        <begin position="285"/>
        <end position="303"/>
    </location>
</feature>
<evidence type="ECO:0000256" key="1">
    <source>
        <dbReference type="ARBA" id="ARBA00004141"/>
    </source>
</evidence>
<feature type="transmembrane region" description="Helical" evidence="8">
    <location>
        <begin position="309"/>
        <end position="329"/>
    </location>
</feature>
<evidence type="ECO:0000259" key="9">
    <source>
        <dbReference type="PROSITE" id="PS50850"/>
    </source>
</evidence>
<sequence>MSIIIAQEKQPFAPLMESQPLAEISQPSIYQPPISSNKAEGRPTLEQNAQEKTPPKGSNSDSRSSDEDNSDERTFQRGPRFWAIMLALAVTNILGSLEGTVVSTALPTIIHDLGGGDLYLWAANGYFLSNQDVFSMAFQPLYAQAADIFGRRWVYIFAVLVFAVGSAMSGVAHSMGVFIFGRVIQGVGGGGLVTLGNLIICDLVPLRERGAYLALIFVAITIGNGIGPFVGGVIVTSTTWRWVFFLNLPLAGLSLVLLVTFLQVGYRKEESVLAKLKRIDYIGEAIFLGSVVAIEIALTYGGVTHPWSAWQTILPLILGFVGLAAFLFYEGSRFCLEPTIPLRLFRNRTTIAACALGFIHSLLTVWAIYFLPVYFQAGLGSTPARSGVELLPTVLFLIPFAAISGKVLQQFGRYRPLSLIGFAFMVIGFGLFTLLSQHSSMAEWVIFQAITAGGAGFALSSLLPAAQASLEEADTARITGTFSFIRSFGISVAVSIPGAIFNSRFDSLAYRISDASVRAELVGGNAYEYATKSFTTSFQNPLHDQIVGVYIDSLRFLWEIALGIAGLGLLVAFLEKEIVLRKTLETDYGMTKKKLKDEKEGQPKS</sequence>
<feature type="transmembrane region" description="Helical" evidence="8">
    <location>
        <begin position="212"/>
        <end position="236"/>
    </location>
</feature>
<feature type="transmembrane region" description="Helical" evidence="8">
    <location>
        <begin position="390"/>
        <end position="408"/>
    </location>
</feature>
<name>A0A8H4RTG5_9HELO</name>
<keyword evidence="5 8" id="KW-0472">Membrane</keyword>
<feature type="transmembrane region" description="Helical" evidence="8">
    <location>
        <begin position="478"/>
        <end position="501"/>
    </location>
</feature>
<dbReference type="CDD" id="cd17502">
    <property type="entry name" value="MFS_Azr1_MDR_like"/>
    <property type="match status" value="1"/>
</dbReference>
<feature type="compositionally biased region" description="Low complexity" evidence="7">
    <location>
        <begin position="24"/>
        <end position="36"/>
    </location>
</feature>
<comment type="subcellular location">
    <subcellularLocation>
        <location evidence="1">Membrane</location>
        <topology evidence="1">Multi-pass membrane protein</topology>
    </subcellularLocation>
</comment>
<protein>
    <recommendedName>
        <fullName evidence="9">Major facilitator superfamily (MFS) profile domain-containing protein</fullName>
    </recommendedName>
</protein>
<evidence type="ECO:0000256" key="8">
    <source>
        <dbReference type="SAM" id="Phobius"/>
    </source>
</evidence>
<feature type="transmembrane region" description="Helical" evidence="8">
    <location>
        <begin position="153"/>
        <end position="173"/>
    </location>
</feature>
<dbReference type="Pfam" id="PF07690">
    <property type="entry name" value="MFS_1"/>
    <property type="match status" value="1"/>
</dbReference>
<dbReference type="EMBL" id="JAAMPI010000201">
    <property type="protein sequence ID" value="KAF4634207.1"/>
    <property type="molecule type" value="Genomic_DNA"/>
</dbReference>